<reference evidence="2" key="1">
    <citation type="journal article" date="2015" name="PeerJ">
        <title>First genomic representation of candidate bacterial phylum KSB3 points to enhanced environmental sensing as a trigger of wastewater bulking.</title>
        <authorList>
            <person name="Sekiguchi Y."/>
            <person name="Ohashi A."/>
            <person name="Parks D.H."/>
            <person name="Yamauchi T."/>
            <person name="Tyson G.W."/>
            <person name="Hugenholtz P."/>
        </authorList>
    </citation>
    <scope>NUCLEOTIDE SEQUENCE [LARGE SCALE GENOMIC DNA]</scope>
</reference>
<evidence type="ECO:0000313" key="2">
    <source>
        <dbReference type="EMBL" id="GAK50669.1"/>
    </source>
</evidence>
<dbReference type="EMBL" id="DF820456">
    <property type="protein sequence ID" value="GAK50669.1"/>
    <property type="molecule type" value="Genomic_DNA"/>
</dbReference>
<dbReference type="Pfam" id="PF13551">
    <property type="entry name" value="HTH_29"/>
    <property type="match status" value="1"/>
</dbReference>
<feature type="region of interest" description="Disordered" evidence="1">
    <location>
        <begin position="82"/>
        <end position="102"/>
    </location>
</feature>
<evidence type="ECO:0000256" key="1">
    <source>
        <dbReference type="SAM" id="MobiDB-lite"/>
    </source>
</evidence>
<sequence>MGRRWYCDWQHSEQELFQVYHHATNGRLLPRLQALWQLRRGRSLAEVATLIGDTYRTVQTWVTWYRQGGLAEVTRHRQGGVGAEKIDRCPDPGTESPRGYRGISDAMGCDSLGARAGWEHVELLGAP</sequence>
<dbReference type="AlphaFoldDB" id="A0A0S6VT34"/>
<name>A0A0S6VT34_9BACT</name>
<evidence type="ECO:0000313" key="3">
    <source>
        <dbReference type="Proteomes" id="UP000030700"/>
    </source>
</evidence>
<accession>A0A0S6VT34</accession>
<dbReference type="STRING" id="1499966.U14_01902"/>
<gene>
    <name evidence="2" type="ORF">U14_01902</name>
</gene>
<keyword evidence="3" id="KW-1185">Reference proteome</keyword>
<dbReference type="Proteomes" id="UP000030700">
    <property type="component" value="Unassembled WGS sequence"/>
</dbReference>
<dbReference type="HOGENOM" id="CLU_1966211_0_0_0"/>
<proteinExistence type="predicted"/>
<organism evidence="2">
    <name type="scientific">Candidatus Moduliflexus flocculans</name>
    <dbReference type="NCBI Taxonomy" id="1499966"/>
    <lineage>
        <taxon>Bacteria</taxon>
        <taxon>Candidatus Moduliflexota</taxon>
        <taxon>Candidatus Moduliflexia</taxon>
        <taxon>Candidatus Moduliflexales</taxon>
        <taxon>Candidatus Moduliflexaceae</taxon>
    </lineage>
</organism>
<protein>
    <submittedName>
        <fullName evidence="2">Uncharacterized protein</fullName>
    </submittedName>
</protein>